<organism evidence="3 4">
    <name type="scientific">Drosophila gunungcola</name>
    <name type="common">fruit fly</name>
    <dbReference type="NCBI Taxonomy" id="103775"/>
    <lineage>
        <taxon>Eukaryota</taxon>
        <taxon>Metazoa</taxon>
        <taxon>Ecdysozoa</taxon>
        <taxon>Arthropoda</taxon>
        <taxon>Hexapoda</taxon>
        <taxon>Insecta</taxon>
        <taxon>Pterygota</taxon>
        <taxon>Neoptera</taxon>
        <taxon>Endopterygota</taxon>
        <taxon>Diptera</taxon>
        <taxon>Brachycera</taxon>
        <taxon>Muscomorpha</taxon>
        <taxon>Ephydroidea</taxon>
        <taxon>Drosophilidae</taxon>
        <taxon>Drosophila</taxon>
        <taxon>Sophophora</taxon>
    </lineage>
</organism>
<protein>
    <recommendedName>
        <fullName evidence="2">UMA domain-containing protein</fullName>
    </recommendedName>
</protein>
<keyword evidence="4" id="KW-1185">Reference proteome</keyword>
<dbReference type="AlphaFoldDB" id="A0A9P9YCG3"/>
<comment type="caution">
    <text evidence="3">The sequence shown here is derived from an EMBL/GenBank/DDBJ whole genome shotgun (WGS) entry which is preliminary data.</text>
</comment>
<feature type="region of interest" description="Disordered" evidence="1">
    <location>
        <begin position="1"/>
        <end position="55"/>
    </location>
</feature>
<dbReference type="PROSITE" id="PS51497">
    <property type="entry name" value="UMA"/>
    <property type="match status" value="1"/>
</dbReference>
<feature type="domain" description="UMA" evidence="2">
    <location>
        <begin position="92"/>
        <end position="145"/>
    </location>
</feature>
<accession>A0A9P9YCG3</accession>
<gene>
    <name evidence="3" type="ORF">M5D96_013228</name>
</gene>
<sequence>MFSIFGKRKPAETPTEEQPIQGPADGPRPGTSGDDFVFIERKPGPDAPGPAVSSGAMYPPMPAGYLPYPPMPGPRGPGVAGGAVKQGPVNYLQDIPFELAPGLATKDRYASTQMQVDSILALLTRQLSVDELAEEYTFALERSVQNESSMASSNVSDWDEPLPTSTESLPEEEDPDVCAEENVKRRQEENLAKLQSYVKPYDVALAKPKLHTLIDNYEQFKQVYDPKLRARRIKRMLGKYNAITTEQLEEILKSNKTKERKKEDFLKRKQELYYNMLTKLERQCRTQYLNVLIKKFAKFIAHLATTMRIPPQLVDPYARMQRGIFCNILLAIGVQPTSQSAIYYTSQDAIEYDVCHRLAHALLSLIIKALDSAATRDPNEPCKPADLDFEMDNHIKRRLMCAAEKKLVHERRRKKPQPQAIGAFEKCTRHDCD</sequence>
<proteinExistence type="predicted"/>
<dbReference type="InterPro" id="IPR023340">
    <property type="entry name" value="UMA"/>
</dbReference>
<evidence type="ECO:0000259" key="2">
    <source>
        <dbReference type="PROSITE" id="PS51497"/>
    </source>
</evidence>
<evidence type="ECO:0000256" key="1">
    <source>
        <dbReference type="SAM" id="MobiDB-lite"/>
    </source>
</evidence>
<evidence type="ECO:0000313" key="4">
    <source>
        <dbReference type="Proteomes" id="UP001059596"/>
    </source>
</evidence>
<dbReference type="EMBL" id="JAMKOV010000087">
    <property type="protein sequence ID" value="KAI8033983.1"/>
    <property type="molecule type" value="Genomic_DNA"/>
</dbReference>
<name>A0A9P9YCG3_9MUSC</name>
<reference evidence="3" key="1">
    <citation type="journal article" date="2023" name="Genome Biol. Evol.">
        <title>Long-read-based Genome Assembly of Drosophila gunungcola Reveals Fewer Chemosensory Genes in Flower-breeding Species.</title>
        <authorList>
            <person name="Negi A."/>
            <person name="Liao B.Y."/>
            <person name="Yeh S.D."/>
        </authorList>
    </citation>
    <scope>NUCLEOTIDE SEQUENCE</scope>
    <source>
        <strain evidence="3">Sukarami</strain>
    </source>
</reference>
<dbReference type="Proteomes" id="UP001059596">
    <property type="component" value="Unassembled WGS sequence"/>
</dbReference>
<evidence type="ECO:0000313" key="3">
    <source>
        <dbReference type="EMBL" id="KAI8033983.1"/>
    </source>
</evidence>
<feature type="region of interest" description="Disordered" evidence="1">
    <location>
        <begin position="149"/>
        <end position="176"/>
    </location>
</feature>